<keyword evidence="3 6" id="KW-0812">Transmembrane</keyword>
<keyword evidence="6" id="KW-0807">Transducer</keyword>
<dbReference type="GO" id="GO:0007165">
    <property type="term" value="P:signal transduction"/>
    <property type="evidence" value="ECO:0007669"/>
    <property type="project" value="UniProtKB-KW"/>
</dbReference>
<name>A0AAV0VKW7_9HEMI</name>
<protein>
    <recommendedName>
        <fullName evidence="6">Gustatory receptor</fullName>
    </recommendedName>
</protein>
<gene>
    <name evidence="7" type="ORF">MEUPH1_LOCUS2020</name>
</gene>
<dbReference type="Pfam" id="PF08395">
    <property type="entry name" value="7tm_7"/>
    <property type="match status" value="1"/>
</dbReference>
<feature type="transmembrane region" description="Helical" evidence="6">
    <location>
        <begin position="239"/>
        <end position="263"/>
    </location>
</feature>
<evidence type="ECO:0000256" key="4">
    <source>
        <dbReference type="ARBA" id="ARBA00022989"/>
    </source>
</evidence>
<comment type="similarity">
    <text evidence="6">Belongs to the insect chemoreceptor superfamily. Gustatory receptor (GR) family.</text>
</comment>
<sequence length="398" mass="46620">MNVFVLTLKPILMLCKIVGIIKTSYYFESNGLLVKNTNSRYHSLFEFSKTVVLLLVTYYSHRQFDLLDTLILYTFWIVIITSRISETWIIKLINGIIKFDQKLTSLPTHLQAHQRQLNKQYWNRIFTCATLYYIALTLLYVYLWPVKILDFTIVIMFFVRIGFIVEFTVIVSSHFYLQNLEYRFELLNDFWKCLPAGLLDVPGECSLHDIAMMVDNIRLLHAELSDILRIFSMGYGQMLLGYFVFSYINTLVCLFYTICFKFSISEENNPMMEKILKESVQFIYYLQNIIFTMSIVTAALRVNDKKRQIISYLRLTKISNVSTALKTQIKMFMNQVSVFESDEMTAYGFFSINLNLVMSIIILIISGIATLIQMKEHPYIMQAINATKNFYQQSNISV</sequence>
<dbReference type="GO" id="GO:0050909">
    <property type="term" value="P:sensory perception of taste"/>
    <property type="evidence" value="ECO:0007669"/>
    <property type="project" value="InterPro"/>
</dbReference>
<feature type="transmembrane region" description="Helical" evidence="6">
    <location>
        <begin position="151"/>
        <end position="177"/>
    </location>
</feature>
<feature type="transmembrane region" description="Helical" evidence="6">
    <location>
        <begin position="125"/>
        <end position="145"/>
    </location>
</feature>
<dbReference type="InterPro" id="IPR013604">
    <property type="entry name" value="7TM_chemorcpt"/>
</dbReference>
<reference evidence="7 8" key="1">
    <citation type="submission" date="2023-01" db="EMBL/GenBank/DDBJ databases">
        <authorList>
            <person name="Whitehead M."/>
        </authorList>
    </citation>
    <scope>NUCLEOTIDE SEQUENCE [LARGE SCALE GENOMIC DNA]</scope>
</reference>
<keyword evidence="8" id="KW-1185">Reference proteome</keyword>
<feature type="transmembrane region" description="Helical" evidence="6">
    <location>
        <begin position="6"/>
        <end position="27"/>
    </location>
</feature>
<feature type="transmembrane region" description="Helical" evidence="6">
    <location>
        <begin position="349"/>
        <end position="372"/>
    </location>
</feature>
<evidence type="ECO:0000313" key="8">
    <source>
        <dbReference type="Proteomes" id="UP001160148"/>
    </source>
</evidence>
<dbReference type="Proteomes" id="UP001160148">
    <property type="component" value="Unassembled WGS sequence"/>
</dbReference>
<dbReference type="AlphaFoldDB" id="A0AAV0VKW7"/>
<comment type="subcellular location">
    <subcellularLocation>
        <location evidence="1 6">Cell membrane</location>
        <topology evidence="1 6">Multi-pass membrane protein</topology>
    </subcellularLocation>
</comment>
<accession>A0AAV0VKW7</accession>
<organism evidence="7 8">
    <name type="scientific">Macrosiphum euphorbiae</name>
    <name type="common">potato aphid</name>
    <dbReference type="NCBI Taxonomy" id="13131"/>
    <lineage>
        <taxon>Eukaryota</taxon>
        <taxon>Metazoa</taxon>
        <taxon>Ecdysozoa</taxon>
        <taxon>Arthropoda</taxon>
        <taxon>Hexapoda</taxon>
        <taxon>Insecta</taxon>
        <taxon>Pterygota</taxon>
        <taxon>Neoptera</taxon>
        <taxon>Paraneoptera</taxon>
        <taxon>Hemiptera</taxon>
        <taxon>Sternorrhyncha</taxon>
        <taxon>Aphidomorpha</taxon>
        <taxon>Aphidoidea</taxon>
        <taxon>Aphididae</taxon>
        <taxon>Macrosiphini</taxon>
        <taxon>Macrosiphum</taxon>
    </lineage>
</organism>
<feature type="transmembrane region" description="Helical" evidence="6">
    <location>
        <begin position="71"/>
        <end position="93"/>
    </location>
</feature>
<keyword evidence="5 6" id="KW-0472">Membrane</keyword>
<dbReference type="EMBL" id="CARXXK010000001">
    <property type="protein sequence ID" value="CAI6344952.1"/>
    <property type="molecule type" value="Genomic_DNA"/>
</dbReference>
<comment type="function">
    <text evidence="6">Gustatory receptor which mediates acceptance or avoidance behavior, depending on its substrates.</text>
</comment>
<proteinExistence type="inferred from homology"/>
<evidence type="ECO:0000313" key="7">
    <source>
        <dbReference type="EMBL" id="CAI6344952.1"/>
    </source>
</evidence>
<comment type="caution">
    <text evidence="7">The sequence shown here is derived from an EMBL/GenBank/DDBJ whole genome shotgun (WGS) entry which is preliminary data.</text>
</comment>
<keyword evidence="2 6" id="KW-1003">Cell membrane</keyword>
<evidence type="ECO:0000256" key="6">
    <source>
        <dbReference type="RuleBase" id="RU363108"/>
    </source>
</evidence>
<evidence type="ECO:0000256" key="5">
    <source>
        <dbReference type="ARBA" id="ARBA00023136"/>
    </source>
</evidence>
<evidence type="ECO:0000256" key="1">
    <source>
        <dbReference type="ARBA" id="ARBA00004651"/>
    </source>
</evidence>
<evidence type="ECO:0000256" key="2">
    <source>
        <dbReference type="ARBA" id="ARBA00022475"/>
    </source>
</evidence>
<evidence type="ECO:0000256" key="3">
    <source>
        <dbReference type="ARBA" id="ARBA00022692"/>
    </source>
</evidence>
<keyword evidence="6" id="KW-0675">Receptor</keyword>
<feature type="transmembrane region" description="Helical" evidence="6">
    <location>
        <begin position="283"/>
        <end position="300"/>
    </location>
</feature>
<keyword evidence="4 6" id="KW-1133">Transmembrane helix</keyword>
<dbReference type="GO" id="GO:0005886">
    <property type="term" value="C:plasma membrane"/>
    <property type="evidence" value="ECO:0007669"/>
    <property type="project" value="UniProtKB-SubCell"/>
</dbReference>